<evidence type="ECO:0000313" key="4">
    <source>
        <dbReference type="Proteomes" id="UP000570595"/>
    </source>
</evidence>
<keyword evidence="1" id="KW-0812">Transmembrane</keyword>
<sequence length="164" mass="18251">MSVSLRFTAVLGHAGRDVERQYFTLCVMAPLVESYHGSVLKQRGVLCAADAHVCKAVSNSSPRSCRGLLLESRGSVETAHRVIMSLIMTCMGLYIFNFNLGLMVSKNFIIEGCISRWRMEMRGFDMGSPTVWLNDPPQDFGYLPPEADKYVNLSVSLNIVNNPQ</sequence>
<accession>A0A7J6LJN4</accession>
<evidence type="ECO:0000256" key="1">
    <source>
        <dbReference type="SAM" id="Phobius"/>
    </source>
</evidence>
<keyword evidence="1" id="KW-0472">Membrane</keyword>
<dbReference type="AlphaFoldDB" id="A0A7J6LJN4"/>
<dbReference type="Proteomes" id="UP000570595">
    <property type="component" value="Unassembled WGS sequence"/>
</dbReference>
<keyword evidence="1" id="KW-1133">Transmembrane helix</keyword>
<dbReference type="EMBL" id="JABANN010000274">
    <property type="protein sequence ID" value="KAF4663928.1"/>
    <property type="molecule type" value="Genomic_DNA"/>
</dbReference>
<dbReference type="EMBL" id="JABAHT010000272">
    <property type="protein sequence ID" value="KAF4659326.1"/>
    <property type="molecule type" value="Genomic_DNA"/>
</dbReference>
<dbReference type="OrthoDB" id="10454014at2759"/>
<evidence type="ECO:0000313" key="5">
    <source>
        <dbReference type="Proteomes" id="UP000572268"/>
    </source>
</evidence>
<organism evidence="2 4">
    <name type="scientific">Perkinsus olseni</name>
    <name type="common">Perkinsus atlanticus</name>
    <dbReference type="NCBI Taxonomy" id="32597"/>
    <lineage>
        <taxon>Eukaryota</taxon>
        <taxon>Sar</taxon>
        <taxon>Alveolata</taxon>
        <taxon>Perkinsozoa</taxon>
        <taxon>Perkinsea</taxon>
        <taxon>Perkinsida</taxon>
        <taxon>Perkinsidae</taxon>
        <taxon>Perkinsus</taxon>
    </lineage>
</organism>
<reference evidence="4 5" key="1">
    <citation type="submission" date="2020-04" db="EMBL/GenBank/DDBJ databases">
        <title>Perkinsus olseni comparative genomics.</title>
        <authorList>
            <person name="Bogema D.R."/>
        </authorList>
    </citation>
    <scope>NUCLEOTIDE SEQUENCE [LARGE SCALE GENOMIC DNA]</scope>
    <source>
        <strain evidence="2">ATCC PRA-179</strain>
        <strain evidence="3">ATCC PRA-31</strain>
    </source>
</reference>
<dbReference type="Proteomes" id="UP000572268">
    <property type="component" value="Unassembled WGS sequence"/>
</dbReference>
<comment type="caution">
    <text evidence="2">The sequence shown here is derived from an EMBL/GenBank/DDBJ whole genome shotgun (WGS) entry which is preliminary data.</text>
</comment>
<proteinExistence type="predicted"/>
<protein>
    <submittedName>
        <fullName evidence="2">Uncharacterized protein</fullName>
    </submittedName>
</protein>
<name>A0A7J6LJN4_PEROL</name>
<evidence type="ECO:0000313" key="3">
    <source>
        <dbReference type="EMBL" id="KAF4663928.1"/>
    </source>
</evidence>
<gene>
    <name evidence="3" type="ORF">FOL46_004486</name>
    <name evidence="2" type="ORF">FOZ61_004838</name>
</gene>
<evidence type="ECO:0000313" key="2">
    <source>
        <dbReference type="EMBL" id="KAF4659326.1"/>
    </source>
</evidence>
<feature type="transmembrane region" description="Helical" evidence="1">
    <location>
        <begin position="78"/>
        <end position="96"/>
    </location>
</feature>